<evidence type="ECO:0000313" key="2">
    <source>
        <dbReference type="Proteomes" id="UP000515472"/>
    </source>
</evidence>
<dbReference type="EMBL" id="AP023213">
    <property type="protein sequence ID" value="BCG46509.1"/>
    <property type="molecule type" value="Genomic_DNA"/>
</dbReference>
<evidence type="ECO:0008006" key="3">
    <source>
        <dbReference type="Google" id="ProtNLM"/>
    </source>
</evidence>
<dbReference type="Pfam" id="PF20159">
    <property type="entry name" value="YidB"/>
    <property type="match status" value="1"/>
</dbReference>
<name>A0A6S6LYT8_9BACT</name>
<protein>
    <recommendedName>
        <fullName evidence="3">DUF937 domain-containing protein</fullName>
    </recommendedName>
</protein>
<gene>
    <name evidence="1" type="ORF">GEOBRER4_n1309</name>
</gene>
<sequence>MGIFDDVVGKILGSKTGAESSGLLDGVMDMLSDKEGGGLSGLVQSFQQKGLGDTISSWIGTGQNWSITPEQIEEGLGSERIQNLAAKVGMSTEEVTAKLSELLPTMIDKITPDGLVPEGGLLDKGLEFLKSKLS</sequence>
<dbReference type="InterPro" id="IPR027405">
    <property type="entry name" value="YidB-like"/>
</dbReference>
<dbReference type="KEGG" id="gbn:GEOBRER4_12590"/>
<evidence type="ECO:0000313" key="1">
    <source>
        <dbReference type="EMBL" id="BCG46509.1"/>
    </source>
</evidence>
<dbReference type="Proteomes" id="UP000515472">
    <property type="component" value="Chromosome"/>
</dbReference>
<keyword evidence="2" id="KW-1185">Reference proteome</keyword>
<dbReference type="InterPro" id="IPR045372">
    <property type="entry name" value="YidB"/>
</dbReference>
<reference evidence="1 2" key="1">
    <citation type="submission" date="2020-06" db="EMBL/GenBank/DDBJ databases">
        <title>Interaction of electrochemicaly active bacteria, Geobacter bremensis R4 on different carbon anode.</title>
        <authorList>
            <person name="Meng L."/>
            <person name="Yoshida N."/>
        </authorList>
    </citation>
    <scope>NUCLEOTIDE SEQUENCE [LARGE SCALE GENOMIC DNA]</scope>
    <source>
        <strain evidence="1 2">R4</strain>
    </source>
</reference>
<dbReference type="RefSeq" id="WP_185244703.1">
    <property type="nucleotide sequence ID" value="NZ_AP023213.1"/>
</dbReference>
<dbReference type="SUPFAM" id="SSF140804">
    <property type="entry name" value="YidB-like"/>
    <property type="match status" value="1"/>
</dbReference>
<accession>A0A6S6LYT8</accession>
<proteinExistence type="predicted"/>
<dbReference type="AlphaFoldDB" id="A0A6S6LYT8"/>
<dbReference type="Gene3D" id="1.10.10.690">
    <property type="entry name" value="YidB-like"/>
    <property type="match status" value="1"/>
</dbReference>
<organism evidence="1 2">
    <name type="scientific">Citrifermentans bremense</name>
    <dbReference type="NCBI Taxonomy" id="60035"/>
    <lineage>
        <taxon>Bacteria</taxon>
        <taxon>Pseudomonadati</taxon>
        <taxon>Thermodesulfobacteriota</taxon>
        <taxon>Desulfuromonadia</taxon>
        <taxon>Geobacterales</taxon>
        <taxon>Geobacteraceae</taxon>
        <taxon>Citrifermentans</taxon>
    </lineage>
</organism>